<dbReference type="EMBL" id="KI927959">
    <property type="protein sequence ID" value="ETW29563.1"/>
    <property type="molecule type" value="Genomic_DNA"/>
</dbReference>
<keyword evidence="5" id="KW-0456">Lyase</keyword>
<evidence type="ECO:0000256" key="6">
    <source>
        <dbReference type="ARBA" id="ARBA00023274"/>
    </source>
</evidence>
<keyword evidence="7" id="KW-0732">Signal</keyword>
<dbReference type="GO" id="GO:0019843">
    <property type="term" value="F:rRNA binding"/>
    <property type="evidence" value="ECO:0007669"/>
    <property type="project" value="InterPro"/>
</dbReference>
<evidence type="ECO:0000313" key="10">
    <source>
        <dbReference type="Proteomes" id="UP000030656"/>
    </source>
</evidence>
<accession>A0A024VMQ0</accession>
<dbReference type="GO" id="GO:0005840">
    <property type="term" value="C:ribosome"/>
    <property type="evidence" value="ECO:0007669"/>
    <property type="project" value="UniProtKB-KW"/>
</dbReference>
<keyword evidence="6" id="KW-0687">Ribonucleoprotein</keyword>
<feature type="chain" id="PRO_5001539378" evidence="7">
    <location>
        <begin position="19"/>
        <end position="360"/>
    </location>
</feature>
<dbReference type="GO" id="GO:0006412">
    <property type="term" value="P:translation"/>
    <property type="evidence" value="ECO:0007669"/>
    <property type="project" value="InterPro"/>
</dbReference>
<keyword evidence="3" id="KW-0963">Cytoplasm</keyword>
<dbReference type="GO" id="GO:0016829">
    <property type="term" value="F:lyase activity"/>
    <property type="evidence" value="ECO:0007669"/>
    <property type="project" value="UniProtKB-KW"/>
</dbReference>
<gene>
    <name evidence="9" type="ORF">PFFCH_03036</name>
</gene>
<dbReference type="InterPro" id="IPR020040">
    <property type="entry name" value="Ribosomal_uL6_a/b-dom"/>
</dbReference>
<proteinExistence type="inferred from homology"/>
<dbReference type="Gene3D" id="3.90.930.12">
    <property type="entry name" value="Ribosomal protein L6, alpha-beta domain"/>
    <property type="match status" value="1"/>
</dbReference>
<evidence type="ECO:0000259" key="8">
    <source>
        <dbReference type="Pfam" id="PF00347"/>
    </source>
</evidence>
<keyword evidence="4" id="KW-0689">Ribosomal protein</keyword>
<evidence type="ECO:0000256" key="4">
    <source>
        <dbReference type="ARBA" id="ARBA00022980"/>
    </source>
</evidence>
<dbReference type="FunFam" id="3.90.930.12:FF:000003">
    <property type="entry name" value="60S ribosomal protein L9"/>
    <property type="match status" value="1"/>
</dbReference>
<dbReference type="InterPro" id="IPR029069">
    <property type="entry name" value="HotDog_dom_sf"/>
</dbReference>
<protein>
    <submittedName>
        <fullName evidence="9">Beta-hydroxyacyl-(Acyl-carrier-protein) dehydratase FabZ</fullName>
    </submittedName>
</protein>
<dbReference type="Gene3D" id="3.10.129.10">
    <property type="entry name" value="Hotdog Thioesterase"/>
    <property type="match status" value="1"/>
</dbReference>
<dbReference type="GO" id="GO:0005737">
    <property type="term" value="C:cytoplasm"/>
    <property type="evidence" value="ECO:0007669"/>
    <property type="project" value="UniProtKB-SubCell"/>
</dbReference>
<dbReference type="InterPro" id="IPR036789">
    <property type="entry name" value="Ribosomal_uL6-like_a/b-dom_sf"/>
</dbReference>
<evidence type="ECO:0000256" key="5">
    <source>
        <dbReference type="ARBA" id="ARBA00023239"/>
    </source>
</evidence>
<name>A0A024VMQ0_PLAFA</name>
<evidence type="ECO:0000256" key="3">
    <source>
        <dbReference type="ARBA" id="ARBA00022490"/>
    </source>
</evidence>
<reference evidence="9 10" key="1">
    <citation type="submission" date="2013-02" db="EMBL/GenBank/DDBJ databases">
        <title>The Genome Annotation of Plasmodium falciparum FCH/4.</title>
        <authorList>
            <consortium name="The Broad Institute Genome Sequencing Platform"/>
            <consortium name="The Broad Institute Genome Sequencing Center for Infectious Disease"/>
            <person name="Neafsey D."/>
            <person name="Hoffman S."/>
            <person name="Volkman S."/>
            <person name="Rosenthal P."/>
            <person name="Walker B."/>
            <person name="Young S.K."/>
            <person name="Zeng Q."/>
            <person name="Gargeya S."/>
            <person name="Fitzgerald M."/>
            <person name="Haas B."/>
            <person name="Abouelleil A."/>
            <person name="Allen A.W."/>
            <person name="Alvarado L."/>
            <person name="Arachchi H.M."/>
            <person name="Berlin A.M."/>
            <person name="Chapman S.B."/>
            <person name="Gainer-Dewar J."/>
            <person name="Goldberg J."/>
            <person name="Griggs A."/>
            <person name="Gujja S."/>
            <person name="Hansen M."/>
            <person name="Howarth C."/>
            <person name="Imamovic A."/>
            <person name="Ireland A."/>
            <person name="Larimer J."/>
            <person name="McCowan C."/>
            <person name="Murphy C."/>
            <person name="Pearson M."/>
            <person name="Poon T.W."/>
            <person name="Priest M."/>
            <person name="Roberts A."/>
            <person name="Saif S."/>
            <person name="Shea T."/>
            <person name="Sisk P."/>
            <person name="Sykes S."/>
            <person name="Wortman J."/>
            <person name="Nusbaum C."/>
            <person name="Birren B."/>
        </authorList>
    </citation>
    <scope>NUCLEOTIDE SEQUENCE [LARGE SCALE GENOMIC DNA]</scope>
    <source>
        <strain evidence="9 10">FCH/4</strain>
    </source>
</reference>
<comment type="subcellular location">
    <subcellularLocation>
        <location evidence="1">Cytoplasm</location>
    </subcellularLocation>
</comment>
<evidence type="ECO:0000313" key="9">
    <source>
        <dbReference type="EMBL" id="ETW29563.1"/>
    </source>
</evidence>
<dbReference type="Pfam" id="PF00347">
    <property type="entry name" value="Ribosomal_L6"/>
    <property type="match status" value="1"/>
</dbReference>
<dbReference type="CDD" id="cd01288">
    <property type="entry name" value="FabZ"/>
    <property type="match status" value="1"/>
</dbReference>
<dbReference type="FunFam" id="3.90.930.12:FF:000004">
    <property type="entry name" value="60S ribosomal protein L9"/>
    <property type="match status" value="1"/>
</dbReference>
<dbReference type="OrthoDB" id="10252633at2759"/>
<dbReference type="InterPro" id="IPR013114">
    <property type="entry name" value="FabA_FabZ"/>
</dbReference>
<dbReference type="FunFam" id="3.10.129.10:FF:000001">
    <property type="entry name" value="3-hydroxyacyl-[acyl-carrier-protein] dehydratase FabZ"/>
    <property type="match status" value="1"/>
</dbReference>
<dbReference type="PANTHER" id="PTHR30272:SF1">
    <property type="entry name" value="3-HYDROXYACYL-[ACYL-CARRIER-PROTEIN] DEHYDRATASE"/>
    <property type="match status" value="1"/>
</dbReference>
<feature type="domain" description="Large ribosomal subunit protein uL6 alpha-beta" evidence="8">
    <location>
        <begin position="281"/>
        <end position="347"/>
    </location>
</feature>
<dbReference type="SUPFAM" id="SSF56053">
    <property type="entry name" value="Ribosomal protein L6"/>
    <property type="match status" value="2"/>
</dbReference>
<dbReference type="GO" id="GO:0003735">
    <property type="term" value="F:structural constituent of ribosome"/>
    <property type="evidence" value="ECO:0007669"/>
    <property type="project" value="InterPro"/>
</dbReference>
<dbReference type="AlphaFoldDB" id="A0A024VMQ0"/>
<feature type="signal peptide" evidence="7">
    <location>
        <begin position="1"/>
        <end position="18"/>
    </location>
</feature>
<evidence type="ECO:0000256" key="7">
    <source>
        <dbReference type="SAM" id="SignalP"/>
    </source>
</evidence>
<organism evidence="9 10">
    <name type="scientific">Plasmodium falciparum FCH/4</name>
    <dbReference type="NCBI Taxonomy" id="1036724"/>
    <lineage>
        <taxon>Eukaryota</taxon>
        <taxon>Sar</taxon>
        <taxon>Alveolata</taxon>
        <taxon>Apicomplexa</taxon>
        <taxon>Aconoidasida</taxon>
        <taxon>Haemosporida</taxon>
        <taxon>Plasmodiidae</taxon>
        <taxon>Plasmodium</taxon>
        <taxon>Plasmodium (Laverania)</taxon>
    </lineage>
</organism>
<reference evidence="9 10" key="2">
    <citation type="submission" date="2013-02" db="EMBL/GenBank/DDBJ databases">
        <title>The Genome Sequence of Plasmodium falciparum FCH/4.</title>
        <authorList>
            <consortium name="The Broad Institute Genome Sequencing Platform"/>
            <consortium name="The Broad Institute Genome Sequencing Center for Infectious Disease"/>
            <person name="Neafsey D."/>
            <person name="Cheeseman I."/>
            <person name="Volkman S."/>
            <person name="Adams J."/>
            <person name="Walker B."/>
            <person name="Young S.K."/>
            <person name="Zeng Q."/>
            <person name="Gargeya S."/>
            <person name="Fitzgerald M."/>
            <person name="Haas B."/>
            <person name="Abouelleil A."/>
            <person name="Alvarado L."/>
            <person name="Arachchi H.M."/>
            <person name="Berlin A.M."/>
            <person name="Chapman S.B."/>
            <person name="Dewar J."/>
            <person name="Goldberg J."/>
            <person name="Griggs A."/>
            <person name="Gujja S."/>
            <person name="Hansen M."/>
            <person name="Howarth C."/>
            <person name="Imamovic A."/>
            <person name="Larimer J."/>
            <person name="McCowan C."/>
            <person name="Murphy C."/>
            <person name="Neiman D."/>
            <person name="Pearson M."/>
            <person name="Priest M."/>
            <person name="Roberts A."/>
            <person name="Saif S."/>
            <person name="Shea T."/>
            <person name="Sisk P."/>
            <person name="Sykes S."/>
            <person name="Wortman J."/>
            <person name="Nusbaum C."/>
            <person name="Birren B."/>
        </authorList>
    </citation>
    <scope>NUCLEOTIDE SEQUENCE [LARGE SCALE GENOMIC DNA]</scope>
    <source>
        <strain evidence="9 10">FCH/4</strain>
    </source>
</reference>
<dbReference type="NCBIfam" id="NF000582">
    <property type="entry name" value="PRK00006.1"/>
    <property type="match status" value="1"/>
</dbReference>
<sequence length="360" mass="41482">MRFLIIHIAVIVLPFVLMIDVKRENSFFLRHSPKRLYKKADYNNMYDKIIKKQQNRIYDVSSQINQDNINGQNISFNLTFPNYDTSIDIEDIKKILPHRYPFLLVDKVIYMQPNKTIIGLKQVSTNEPFFNGHFPQKQIMPGVLQIEALAQLAGILCLKSDDSQKNNLFLFAGVDGVRWKKPVLPVKVAINARKVTVSGKYGTLRRSFRHLPIDIRLNKLKKYIKVVMWFGVPDSLACIRTVCTHLKNMFTGVTKKFLYKMRLVHAHFPINSNIVDNNTRIEIRNYLGEKSVRFVKALPGVVIEKSPNVKDEIYVSGADIENVSLTAALIHQSVLCRNKDIRKFLDGIYVSEVTTVEKDE</sequence>
<dbReference type="GO" id="GO:1990904">
    <property type="term" value="C:ribonucleoprotein complex"/>
    <property type="evidence" value="ECO:0007669"/>
    <property type="project" value="UniProtKB-KW"/>
</dbReference>
<comment type="similarity">
    <text evidence="2">Belongs to the universal ribosomal protein uL6 family.</text>
</comment>
<dbReference type="Proteomes" id="UP000030656">
    <property type="component" value="Unassembled WGS sequence"/>
</dbReference>
<dbReference type="Pfam" id="PF07977">
    <property type="entry name" value="FabA"/>
    <property type="match status" value="1"/>
</dbReference>
<evidence type="ECO:0000256" key="2">
    <source>
        <dbReference type="ARBA" id="ARBA00009356"/>
    </source>
</evidence>
<dbReference type="SUPFAM" id="SSF54637">
    <property type="entry name" value="Thioesterase/thiol ester dehydrase-isomerase"/>
    <property type="match status" value="1"/>
</dbReference>
<dbReference type="PANTHER" id="PTHR30272">
    <property type="entry name" value="3-HYDROXYACYL-[ACYL-CARRIER-PROTEIN] DEHYDRATASE"/>
    <property type="match status" value="1"/>
</dbReference>
<evidence type="ECO:0000256" key="1">
    <source>
        <dbReference type="ARBA" id="ARBA00004496"/>
    </source>
</evidence>